<dbReference type="SUPFAM" id="SSF140453">
    <property type="entry name" value="EsxAB dimer-like"/>
    <property type="match status" value="1"/>
</dbReference>
<dbReference type="InterPro" id="IPR036689">
    <property type="entry name" value="ESAT-6-like_sf"/>
</dbReference>
<evidence type="ECO:0000313" key="2">
    <source>
        <dbReference type="EMBL" id="KAA9005451.1"/>
    </source>
</evidence>
<evidence type="ECO:0000256" key="1">
    <source>
        <dbReference type="SAM" id="MobiDB-lite"/>
    </source>
</evidence>
<protein>
    <submittedName>
        <fullName evidence="2">WXG100 family type VII secretion target</fullName>
    </submittedName>
</protein>
<dbReference type="OrthoDB" id="2639934at2"/>
<sequence>MPVSISPSEIRRNASRISGLTGDVRQVQRELGTQYRQVGEFWTGTASKTLQSEYPGLDGEIKALIRSLERLESGVERVASQVQRAEQERAEKKRLAEKLAAEKRERERKEQEERARSRQR</sequence>
<dbReference type="Proteomes" id="UP000367750">
    <property type="component" value="Unassembled WGS sequence"/>
</dbReference>
<organism evidence="2 3">
    <name type="scientific">Paenibacillus spiritus</name>
    <dbReference type="NCBI Taxonomy" id="2496557"/>
    <lineage>
        <taxon>Bacteria</taxon>
        <taxon>Bacillati</taxon>
        <taxon>Bacillota</taxon>
        <taxon>Bacilli</taxon>
        <taxon>Bacillales</taxon>
        <taxon>Paenibacillaceae</taxon>
        <taxon>Paenibacillus</taxon>
    </lineage>
</organism>
<evidence type="ECO:0000313" key="3">
    <source>
        <dbReference type="Proteomes" id="UP000367750"/>
    </source>
</evidence>
<feature type="region of interest" description="Disordered" evidence="1">
    <location>
        <begin position="79"/>
        <end position="120"/>
    </location>
</feature>
<dbReference type="AlphaFoldDB" id="A0A5J5GBS0"/>
<dbReference type="Pfam" id="PF06013">
    <property type="entry name" value="WXG100"/>
    <property type="match status" value="1"/>
</dbReference>
<keyword evidence="3" id="KW-1185">Reference proteome</keyword>
<dbReference type="EMBL" id="VYKK01000008">
    <property type="protein sequence ID" value="KAA9005451.1"/>
    <property type="molecule type" value="Genomic_DNA"/>
</dbReference>
<dbReference type="Gene3D" id="1.10.287.1060">
    <property type="entry name" value="ESAT-6-like"/>
    <property type="match status" value="1"/>
</dbReference>
<dbReference type="NCBIfam" id="TIGR03930">
    <property type="entry name" value="WXG100_ESAT6"/>
    <property type="match status" value="1"/>
</dbReference>
<proteinExistence type="predicted"/>
<feature type="compositionally biased region" description="Basic and acidic residues" evidence="1">
    <location>
        <begin position="85"/>
        <end position="120"/>
    </location>
</feature>
<comment type="caution">
    <text evidence="2">The sequence shown here is derived from an EMBL/GenBank/DDBJ whole genome shotgun (WGS) entry which is preliminary data.</text>
</comment>
<accession>A0A5J5GBS0</accession>
<reference evidence="2 3" key="1">
    <citation type="submission" date="2019-09" db="EMBL/GenBank/DDBJ databases">
        <title>Bacillus ochoae sp. nov., Paenibacillus whitsoniae sp. nov., Paenibacillus spiritus sp. nov. Isolated from the Mars Exploration Rover during spacecraft assembly.</title>
        <authorList>
            <person name="Seuylemezian A."/>
            <person name="Vaishampayan P."/>
        </authorList>
    </citation>
    <scope>NUCLEOTIDE SEQUENCE [LARGE SCALE GENOMIC DNA]</scope>
    <source>
        <strain evidence="2 3">MER_111</strain>
    </source>
</reference>
<name>A0A5J5GBS0_9BACL</name>
<gene>
    <name evidence="2" type="ORF">F4V43_08260</name>
</gene>
<dbReference type="InterPro" id="IPR010310">
    <property type="entry name" value="T7SS_ESAT-6-like"/>
</dbReference>